<comment type="caution">
    <text evidence="3">The sequence shown here is derived from an EMBL/GenBank/DDBJ whole genome shotgun (WGS) entry which is preliminary data.</text>
</comment>
<protein>
    <recommendedName>
        <fullName evidence="5">PepSY domain-containing protein</fullName>
    </recommendedName>
</protein>
<name>A0A363UJ52_9GAMM</name>
<feature type="chain" id="PRO_5017008689" description="PepSY domain-containing protein" evidence="2">
    <location>
        <begin position="24"/>
        <end position="160"/>
    </location>
</feature>
<dbReference type="AlphaFoldDB" id="A0A363UJ52"/>
<organism evidence="3 4">
    <name type="scientific">Abyssibacter profundi</name>
    <dbReference type="NCBI Taxonomy" id="2182787"/>
    <lineage>
        <taxon>Bacteria</taxon>
        <taxon>Pseudomonadati</taxon>
        <taxon>Pseudomonadota</taxon>
        <taxon>Gammaproteobacteria</taxon>
        <taxon>Chromatiales</taxon>
        <taxon>Oceanococcaceae</taxon>
        <taxon>Abyssibacter</taxon>
    </lineage>
</organism>
<dbReference type="RefSeq" id="WP_109720690.1">
    <property type="nucleotide sequence ID" value="NZ_QEQK01000010.1"/>
</dbReference>
<evidence type="ECO:0000313" key="4">
    <source>
        <dbReference type="Proteomes" id="UP000251800"/>
    </source>
</evidence>
<feature type="signal peptide" evidence="2">
    <location>
        <begin position="1"/>
        <end position="23"/>
    </location>
</feature>
<evidence type="ECO:0008006" key="5">
    <source>
        <dbReference type="Google" id="ProtNLM"/>
    </source>
</evidence>
<evidence type="ECO:0000313" key="3">
    <source>
        <dbReference type="EMBL" id="PWN55451.1"/>
    </source>
</evidence>
<dbReference type="Proteomes" id="UP000251800">
    <property type="component" value="Unassembled WGS sequence"/>
</dbReference>
<evidence type="ECO:0000256" key="1">
    <source>
        <dbReference type="SAM" id="MobiDB-lite"/>
    </source>
</evidence>
<keyword evidence="2" id="KW-0732">Signal</keyword>
<feature type="compositionally biased region" description="Basic residues" evidence="1">
    <location>
        <begin position="62"/>
        <end position="88"/>
    </location>
</feature>
<sequence length="160" mass="18555">MDPLKLIVLVVMAVAALSSTAEAQAPREQALLDAVDRADAKRGRHAEESKHGRGRDHAPPGYHRRGRPDHRRGHRPRRHDPWYGRHHRHPRDRRWISEYEARRLAAQHYALGIRSAHFHDGLWTLIGHRHGHGSIRVVLDAFSGQVVGYFPLHPHRGWRW</sequence>
<proteinExistence type="predicted"/>
<evidence type="ECO:0000256" key="2">
    <source>
        <dbReference type="SAM" id="SignalP"/>
    </source>
</evidence>
<gene>
    <name evidence="3" type="ORF">DEH80_11695</name>
</gene>
<feature type="compositionally biased region" description="Basic and acidic residues" evidence="1">
    <location>
        <begin position="38"/>
        <end position="58"/>
    </location>
</feature>
<dbReference type="EMBL" id="QEQK01000010">
    <property type="protein sequence ID" value="PWN55451.1"/>
    <property type="molecule type" value="Genomic_DNA"/>
</dbReference>
<reference evidence="3 4" key="1">
    <citation type="submission" date="2018-05" db="EMBL/GenBank/DDBJ databases">
        <title>Abyssibacter profundi OUC007T gen. nov., sp. nov, a marine bacterium isolated from seawater of the Mariana Trench.</title>
        <authorList>
            <person name="Zhou S."/>
        </authorList>
    </citation>
    <scope>NUCLEOTIDE SEQUENCE [LARGE SCALE GENOMIC DNA]</scope>
    <source>
        <strain evidence="3 4">OUC007</strain>
    </source>
</reference>
<keyword evidence="4" id="KW-1185">Reference proteome</keyword>
<feature type="region of interest" description="Disordered" evidence="1">
    <location>
        <begin position="38"/>
        <end position="88"/>
    </location>
</feature>
<accession>A0A363UJ52</accession>